<keyword evidence="2" id="KW-1185">Reference proteome</keyword>
<accession>A0ACB8TWC0</accession>
<organism evidence="1 2">
    <name type="scientific">Irpex rosettiformis</name>
    <dbReference type="NCBI Taxonomy" id="378272"/>
    <lineage>
        <taxon>Eukaryota</taxon>
        <taxon>Fungi</taxon>
        <taxon>Dikarya</taxon>
        <taxon>Basidiomycota</taxon>
        <taxon>Agaricomycotina</taxon>
        <taxon>Agaricomycetes</taxon>
        <taxon>Polyporales</taxon>
        <taxon>Irpicaceae</taxon>
        <taxon>Irpex</taxon>
    </lineage>
</organism>
<dbReference type="EMBL" id="MU274925">
    <property type="protein sequence ID" value="KAI0086231.1"/>
    <property type="molecule type" value="Genomic_DNA"/>
</dbReference>
<evidence type="ECO:0000313" key="1">
    <source>
        <dbReference type="EMBL" id="KAI0086231.1"/>
    </source>
</evidence>
<dbReference type="Proteomes" id="UP001055072">
    <property type="component" value="Unassembled WGS sequence"/>
</dbReference>
<reference evidence="1" key="1">
    <citation type="journal article" date="2021" name="Environ. Microbiol.">
        <title>Gene family expansions and transcriptome signatures uncover fungal adaptations to wood decay.</title>
        <authorList>
            <person name="Hage H."/>
            <person name="Miyauchi S."/>
            <person name="Viragh M."/>
            <person name="Drula E."/>
            <person name="Min B."/>
            <person name="Chaduli D."/>
            <person name="Navarro D."/>
            <person name="Favel A."/>
            <person name="Norest M."/>
            <person name="Lesage-Meessen L."/>
            <person name="Balint B."/>
            <person name="Merenyi Z."/>
            <person name="de Eugenio L."/>
            <person name="Morin E."/>
            <person name="Martinez A.T."/>
            <person name="Baldrian P."/>
            <person name="Stursova M."/>
            <person name="Martinez M.J."/>
            <person name="Novotny C."/>
            <person name="Magnuson J.K."/>
            <person name="Spatafora J.W."/>
            <person name="Maurice S."/>
            <person name="Pangilinan J."/>
            <person name="Andreopoulos W."/>
            <person name="LaButti K."/>
            <person name="Hundley H."/>
            <person name="Na H."/>
            <person name="Kuo A."/>
            <person name="Barry K."/>
            <person name="Lipzen A."/>
            <person name="Henrissat B."/>
            <person name="Riley R."/>
            <person name="Ahrendt S."/>
            <person name="Nagy L.G."/>
            <person name="Grigoriev I.V."/>
            <person name="Martin F."/>
            <person name="Rosso M.N."/>
        </authorList>
    </citation>
    <scope>NUCLEOTIDE SEQUENCE</scope>
    <source>
        <strain evidence="1">CBS 384.51</strain>
    </source>
</reference>
<protein>
    <submittedName>
        <fullName evidence="1">Uncharacterized protein</fullName>
    </submittedName>
</protein>
<sequence length="198" mass="22710">MLPTNATAETFVSQSHAILNIATNSLVLVPHPEWGWFPETAWAMSDSTIYTKEDLTKLMLGPSLILDDTLPENSNFPLPLVRCLACSETFILRKRSAVRHCNKEVHRRLISMAYGLPETIPPSYEMFVTDDPFAVHQSRERSDEEASKLKETLEYHRHREKEKTKEAREKLRAQFEAERVERSQMDNIAAQVNALSLL</sequence>
<evidence type="ECO:0000313" key="2">
    <source>
        <dbReference type="Proteomes" id="UP001055072"/>
    </source>
</evidence>
<proteinExistence type="predicted"/>
<gene>
    <name evidence="1" type="ORF">BDY19DRAFT_962077</name>
</gene>
<comment type="caution">
    <text evidence="1">The sequence shown here is derived from an EMBL/GenBank/DDBJ whole genome shotgun (WGS) entry which is preliminary data.</text>
</comment>
<name>A0ACB8TWC0_9APHY</name>